<keyword evidence="1" id="KW-0378">Hydrolase</keyword>
<dbReference type="EMBL" id="KZ825353">
    <property type="protein sequence ID" value="RAH44507.1"/>
    <property type="molecule type" value="Genomic_DNA"/>
</dbReference>
<organism evidence="1 2">
    <name type="scientific">Aspergillus brunneoviolaceus CBS 621.78</name>
    <dbReference type="NCBI Taxonomy" id="1450534"/>
    <lineage>
        <taxon>Eukaryota</taxon>
        <taxon>Fungi</taxon>
        <taxon>Dikarya</taxon>
        <taxon>Ascomycota</taxon>
        <taxon>Pezizomycotina</taxon>
        <taxon>Eurotiomycetes</taxon>
        <taxon>Eurotiomycetidae</taxon>
        <taxon>Eurotiales</taxon>
        <taxon>Aspergillaceae</taxon>
        <taxon>Aspergillus</taxon>
        <taxon>Aspergillus subgen. Circumdati</taxon>
    </lineage>
</organism>
<reference evidence="1" key="1">
    <citation type="submission" date="2018-02" db="EMBL/GenBank/DDBJ databases">
        <title>The genomes of Aspergillus section Nigri reveals drivers in fungal speciation.</title>
        <authorList>
            <consortium name="DOE Joint Genome Institute"/>
            <person name="Vesth T.C."/>
            <person name="Nybo J."/>
            <person name="Theobald S."/>
            <person name="Brandl J."/>
            <person name="Frisvad J.C."/>
            <person name="Nielsen K.F."/>
            <person name="Lyhne E.K."/>
            <person name="Kogle M.E."/>
            <person name="Kuo A."/>
            <person name="Riley R."/>
            <person name="Clum A."/>
            <person name="Nolan M."/>
            <person name="Lipzen A."/>
            <person name="Salamov A."/>
            <person name="Henrissat B."/>
            <person name="Wiebenga A."/>
            <person name="De vries R.P."/>
            <person name="Grigoriev I.V."/>
            <person name="Mortensen U.H."/>
            <person name="Andersen M.R."/>
            <person name="Baker S.E."/>
        </authorList>
    </citation>
    <scope>NUCLEOTIDE SEQUENCE</scope>
    <source>
        <strain evidence="1">CBS 621.78</strain>
    </source>
</reference>
<evidence type="ECO:0000313" key="2">
    <source>
        <dbReference type="Proteomes" id="UP000249057"/>
    </source>
</evidence>
<accession>A0ACD1G5K3</accession>
<dbReference type="Proteomes" id="UP000249057">
    <property type="component" value="Unassembled WGS sequence"/>
</dbReference>
<protein>
    <submittedName>
        <fullName evidence="1">P-loop containing nucleoside triphosphate hydrolase protein</fullName>
    </submittedName>
</protein>
<proteinExistence type="predicted"/>
<sequence>MTGRFETGDPILYIHSAALLAALRTIIEFRVPAEEYTPVEPGADKILTNLDTGVFVYPFADLYHYKDRLLAYKTADPSSPYAAVRRRHNPEFNALCDKHIDILVRYLYAQASIGLKAVEELWRHSVPKTTFKSLWLLFPPGSEVYVQDKGGKLNAYIVEAFEAARSSELGIFGEGQHRTFARPCEVRVWNLTFDGRHLTRSLRTIYIPVFDGERDIRTLPVHPVRFADDPTGTLYRNLVTRGQRYVRIMKKPTLQEFTGPSTLQGIRSFNRARVVVDHTCRPWTDIKRSDHTSNHHIPANRRLVTEEAYGLNELVLKLGERTRHPRCPCKTCESTSLGQTGVPLRTTFDDYDDIDLNADKPVTEHQLFLCHSHAYAFVLRDRLWDLLDVSLLEDPIHNKNVIDTLVMKPESNKQMIRAVCEVFGGSYPQLPFTADFIAGKGEGQIILLHGPPGTGKTLTAESVAEYTGRPLLSITAADLGHEPEVLETKLLNFFRDANRWNAIVLLDEADVYLETRSQSDLRRNSIVSIFLRVLDYFQGILFLTTNRVGRFDEAFMSRIHVQIGYDPLDDAARERIWENHFRKLEDNHRSGGPEILCSYAAQECVRVSQELKDLKWNGREIRNAFQTAVALACFEAKERQDPVPKLTDRHIRQVVQMSRNFKAYMHATRGRNNESQVAFLDGLRDDRHPAAGAGEV</sequence>
<name>A0ACD1G5K3_9EURO</name>
<gene>
    <name evidence="1" type="ORF">BO95DRAFT_366060</name>
</gene>
<evidence type="ECO:0000313" key="1">
    <source>
        <dbReference type="EMBL" id="RAH44507.1"/>
    </source>
</evidence>
<keyword evidence="2" id="KW-1185">Reference proteome</keyword>